<keyword evidence="1" id="KW-0175">Coiled coil</keyword>
<proteinExistence type="predicted"/>
<reference evidence="3 4" key="1">
    <citation type="journal article" date="2019" name="Fungal Biol. Biotechnol.">
        <title>Draft genome sequence of fastidious pathogen Ceratobasidium theobromae, which causes vascular-streak dieback in Theobroma cacao.</title>
        <authorList>
            <person name="Ali S.S."/>
            <person name="Asman A."/>
            <person name="Shao J."/>
            <person name="Firmansyah A.P."/>
            <person name="Susilo A.W."/>
            <person name="Rosmana A."/>
            <person name="McMahon P."/>
            <person name="Junaid M."/>
            <person name="Guest D."/>
            <person name="Kheng T.Y."/>
            <person name="Meinhardt L.W."/>
            <person name="Bailey B.A."/>
        </authorList>
    </citation>
    <scope>NUCLEOTIDE SEQUENCE [LARGE SCALE GENOMIC DNA]</scope>
    <source>
        <strain evidence="3 4">CT2</strain>
    </source>
</reference>
<accession>A0A5N5QI04</accession>
<feature type="region of interest" description="Disordered" evidence="2">
    <location>
        <begin position="1"/>
        <end position="37"/>
    </location>
</feature>
<dbReference type="GO" id="GO:0003700">
    <property type="term" value="F:DNA-binding transcription factor activity"/>
    <property type="evidence" value="ECO:0007669"/>
    <property type="project" value="InterPro"/>
</dbReference>
<evidence type="ECO:0000256" key="1">
    <source>
        <dbReference type="SAM" id="Coils"/>
    </source>
</evidence>
<feature type="compositionally biased region" description="Low complexity" evidence="2">
    <location>
        <begin position="298"/>
        <end position="308"/>
    </location>
</feature>
<dbReference type="Gene3D" id="3.30.160.60">
    <property type="entry name" value="Classic Zinc Finger"/>
    <property type="match status" value="1"/>
</dbReference>
<keyword evidence="4" id="KW-1185">Reference proteome</keyword>
<comment type="caution">
    <text evidence="3">The sequence shown here is derived from an EMBL/GenBank/DDBJ whole genome shotgun (WGS) entry which is preliminary data.</text>
</comment>
<evidence type="ECO:0000313" key="4">
    <source>
        <dbReference type="Proteomes" id="UP000383932"/>
    </source>
</evidence>
<dbReference type="OrthoDB" id="3269282at2759"/>
<protein>
    <recommendedName>
        <fullName evidence="5">BZIP domain-containing protein</fullName>
    </recommendedName>
</protein>
<dbReference type="CDD" id="cd12193">
    <property type="entry name" value="bZIP_GCN4"/>
    <property type="match status" value="1"/>
</dbReference>
<feature type="compositionally biased region" description="Polar residues" evidence="2">
    <location>
        <begin position="154"/>
        <end position="170"/>
    </location>
</feature>
<name>A0A5N5QI04_9AGAM</name>
<dbReference type="SUPFAM" id="SSF57959">
    <property type="entry name" value="Leucine zipper domain"/>
    <property type="match status" value="1"/>
</dbReference>
<gene>
    <name evidence="3" type="ORF">CTheo_5194</name>
</gene>
<organism evidence="3 4">
    <name type="scientific">Ceratobasidium theobromae</name>
    <dbReference type="NCBI Taxonomy" id="1582974"/>
    <lineage>
        <taxon>Eukaryota</taxon>
        <taxon>Fungi</taxon>
        <taxon>Dikarya</taxon>
        <taxon>Basidiomycota</taxon>
        <taxon>Agaricomycotina</taxon>
        <taxon>Agaricomycetes</taxon>
        <taxon>Cantharellales</taxon>
        <taxon>Ceratobasidiaceae</taxon>
        <taxon>Ceratobasidium</taxon>
    </lineage>
</organism>
<dbReference type="AlphaFoldDB" id="A0A5N5QI04"/>
<dbReference type="InterPro" id="IPR046347">
    <property type="entry name" value="bZIP_sf"/>
</dbReference>
<evidence type="ECO:0000256" key="2">
    <source>
        <dbReference type="SAM" id="MobiDB-lite"/>
    </source>
</evidence>
<feature type="region of interest" description="Disordered" evidence="2">
    <location>
        <begin position="261"/>
        <end position="319"/>
    </location>
</feature>
<dbReference type="Proteomes" id="UP000383932">
    <property type="component" value="Unassembled WGS sequence"/>
</dbReference>
<dbReference type="EMBL" id="SSOP01000109">
    <property type="protein sequence ID" value="KAB5591365.1"/>
    <property type="molecule type" value="Genomic_DNA"/>
</dbReference>
<sequence>MLAALRIPRSNLGIDAEQSRPAQAPPSPTDATLPVPSFSRSIMSASDSSPNGWVTLELPRTANPANSPSGRPALLPPLALGRSPSDACLTQSVSTACLVFAFQVSGANTSTFLASLLALRAPSAQALSSLSFELAAQCKFPLSPQFAPIGPSHSRLSTPHSTSHNESPSLPSILVRAPTRSNSMPPPSSFVTISLRECCTKCAPACAQLDSEVHWSPGARSGNARLDQRVVPRYIASPPPSSLATRRALKNPLALPCPLPRACTEDDTDEESLFPLPASPRGARSPASRCSKSPAKLSPNNSTTPSPSATGELSTKCADAPDPAKYVAKRRRGLGLEAEDLTEEAMLNTAVEDKRRANTVVARRSRQRKLEHVKRLEEELEEMKRTLDLWEERAIAAEGMVRRLEGKE</sequence>
<evidence type="ECO:0000313" key="3">
    <source>
        <dbReference type="EMBL" id="KAB5591365.1"/>
    </source>
</evidence>
<feature type="coiled-coil region" evidence="1">
    <location>
        <begin position="366"/>
        <end position="400"/>
    </location>
</feature>
<feature type="region of interest" description="Disordered" evidence="2">
    <location>
        <begin position="151"/>
        <end position="171"/>
    </location>
</feature>
<evidence type="ECO:0008006" key="5">
    <source>
        <dbReference type="Google" id="ProtNLM"/>
    </source>
</evidence>